<dbReference type="EMBL" id="LXER01000040">
    <property type="protein sequence ID" value="OAT27800.1"/>
    <property type="molecule type" value="Genomic_DNA"/>
</dbReference>
<dbReference type="Pfam" id="PF01420">
    <property type="entry name" value="Methylase_S"/>
    <property type="match status" value="1"/>
</dbReference>
<feature type="domain" description="Type I restriction modification DNA specificity" evidence="4">
    <location>
        <begin position="3"/>
        <end position="178"/>
    </location>
</feature>
<accession>A0A1B7IEU9</accession>
<sequence length="435" mass="47337">MGSKWKKKTLDALGRIVTGRTPPSTIVGAFGGSIPFVTPSDMDGTRIISTTARTLSATGQSAVKNAFIPNNAVMVSCIGSNMGKAAIAGANCITNQQINSIVIDTDDSPLFIYYNLSLRKSEIRGIASGSAQPILNKSAFGRLEIELPPPEEQRAIAHILSTLDDKIELNRRQNETLEAMAHALFKAWFVDFEPVRAKQERRWQHGLSLPGLPAHLYDLFPDRLVDSALGEIPEGWESVPASRLVEFNPSLPLRKGTKAPYIEMAALPTSGSWPEPPVLRPFGSGMRFRNGDTLLARITPCLENGKTAFVQCLPDNTVGWGSTEYIVMRPKAPVPPEFGYLLARDAAFREQAIRSMTGTSGRQRVQADSVAGFKLTVPKHEAVWGAFSHVVTPVFMSIKKNAEAIATLAQLRDTLLPKLISGELHIPDAECKVGV</sequence>
<dbReference type="CDD" id="cd17516">
    <property type="entry name" value="RMtype1_S_HinAWORF1578P-TRD2-CR2_like"/>
    <property type="match status" value="1"/>
</dbReference>
<keyword evidence="3" id="KW-0238">DNA-binding</keyword>
<protein>
    <submittedName>
        <fullName evidence="5">Type I restriction-modification system, specificity subunit S</fullName>
        <ecNumber evidence="5">3.1.21.3</ecNumber>
    </submittedName>
</protein>
<evidence type="ECO:0000256" key="2">
    <source>
        <dbReference type="ARBA" id="ARBA00022747"/>
    </source>
</evidence>
<evidence type="ECO:0000256" key="1">
    <source>
        <dbReference type="ARBA" id="ARBA00010923"/>
    </source>
</evidence>
<keyword evidence="6" id="KW-1185">Reference proteome</keyword>
<dbReference type="InterPro" id="IPR000055">
    <property type="entry name" value="Restrct_endonuc_typeI_TRD"/>
</dbReference>
<dbReference type="InterPro" id="IPR052021">
    <property type="entry name" value="Type-I_RS_S_subunit"/>
</dbReference>
<comment type="similarity">
    <text evidence="1">Belongs to the type-I restriction system S methylase family.</text>
</comment>
<keyword evidence="5" id="KW-0378">Hydrolase</keyword>
<dbReference type="GO" id="GO:0009307">
    <property type="term" value="P:DNA restriction-modification system"/>
    <property type="evidence" value="ECO:0007669"/>
    <property type="project" value="UniProtKB-KW"/>
</dbReference>
<organism evidence="5 6">
    <name type="scientific">Buttiauxella brennerae ATCC 51605</name>
    <dbReference type="NCBI Taxonomy" id="1354251"/>
    <lineage>
        <taxon>Bacteria</taxon>
        <taxon>Pseudomonadati</taxon>
        <taxon>Pseudomonadota</taxon>
        <taxon>Gammaproteobacteria</taxon>
        <taxon>Enterobacterales</taxon>
        <taxon>Enterobacteriaceae</taxon>
        <taxon>Buttiauxella</taxon>
    </lineage>
</organism>
<evidence type="ECO:0000313" key="5">
    <source>
        <dbReference type="EMBL" id="OAT27800.1"/>
    </source>
</evidence>
<name>A0A1B7IEU9_9ENTR</name>
<dbReference type="CDD" id="cd17260">
    <property type="entry name" value="RMtype1_S_EcoEI-TRD1-CR1_like"/>
    <property type="match status" value="1"/>
</dbReference>
<evidence type="ECO:0000256" key="3">
    <source>
        <dbReference type="ARBA" id="ARBA00023125"/>
    </source>
</evidence>
<reference evidence="5 6" key="1">
    <citation type="submission" date="2016-04" db="EMBL/GenBank/DDBJ databases">
        <title>ATOL: Assembling a taxonomically balanced genome-scale reconstruction of the evolutionary history of the Enterobacteriaceae.</title>
        <authorList>
            <person name="Plunkett G.III."/>
            <person name="Neeno-Eckwall E.C."/>
            <person name="Glasner J.D."/>
            <person name="Perna N.T."/>
        </authorList>
    </citation>
    <scope>NUCLEOTIDE SEQUENCE [LARGE SCALE GENOMIC DNA]</scope>
    <source>
        <strain evidence="5 6">ATCC 51605</strain>
    </source>
</reference>
<dbReference type="OrthoDB" id="9798929at2"/>
<dbReference type="AlphaFoldDB" id="A0A1B7IEU9"/>
<dbReference type="PATRIC" id="fig|1354251.4.peg.4466"/>
<dbReference type="Proteomes" id="UP000078410">
    <property type="component" value="Unassembled WGS sequence"/>
</dbReference>
<dbReference type="GO" id="GO:0009035">
    <property type="term" value="F:type I site-specific deoxyribonuclease activity"/>
    <property type="evidence" value="ECO:0007669"/>
    <property type="project" value="UniProtKB-EC"/>
</dbReference>
<evidence type="ECO:0000259" key="4">
    <source>
        <dbReference type="Pfam" id="PF01420"/>
    </source>
</evidence>
<dbReference type="PANTHER" id="PTHR30408:SF13">
    <property type="entry name" value="TYPE I RESTRICTION ENZYME HINDI SPECIFICITY SUBUNIT"/>
    <property type="match status" value="1"/>
</dbReference>
<dbReference type="SUPFAM" id="SSF116734">
    <property type="entry name" value="DNA methylase specificity domain"/>
    <property type="match status" value="2"/>
</dbReference>
<keyword evidence="2" id="KW-0680">Restriction system</keyword>
<gene>
    <name evidence="5" type="ORF">M975_4356</name>
</gene>
<proteinExistence type="inferred from homology"/>
<dbReference type="Gene3D" id="3.90.220.20">
    <property type="entry name" value="DNA methylase specificity domains"/>
    <property type="match status" value="2"/>
</dbReference>
<dbReference type="GO" id="GO:0003677">
    <property type="term" value="F:DNA binding"/>
    <property type="evidence" value="ECO:0007669"/>
    <property type="project" value="UniProtKB-KW"/>
</dbReference>
<dbReference type="RefSeq" id="WP_064561954.1">
    <property type="nucleotide sequence ID" value="NZ_LXER01000040.1"/>
</dbReference>
<comment type="caution">
    <text evidence="5">The sequence shown here is derived from an EMBL/GenBank/DDBJ whole genome shotgun (WGS) entry which is preliminary data.</text>
</comment>
<evidence type="ECO:0000313" key="6">
    <source>
        <dbReference type="Proteomes" id="UP000078410"/>
    </source>
</evidence>
<dbReference type="PANTHER" id="PTHR30408">
    <property type="entry name" value="TYPE-1 RESTRICTION ENZYME ECOKI SPECIFICITY PROTEIN"/>
    <property type="match status" value="1"/>
</dbReference>
<dbReference type="EC" id="3.1.21.3" evidence="5"/>
<dbReference type="InterPro" id="IPR044946">
    <property type="entry name" value="Restrct_endonuc_typeI_TRD_sf"/>
</dbReference>